<name>A0A291RIH1_9NOCA</name>
<sequence>MTSLDSGNAGAGGYLQRLAAATVVLAELRAVVAEQFDHADTLLTQARQGWTGAAAQAFGGIHASWQAAAAQLRDDVDRIYAAAATELEARRSADEADDR</sequence>
<accession>A0A291RIH1</accession>
<evidence type="ECO:0000313" key="2">
    <source>
        <dbReference type="Proteomes" id="UP000221961"/>
    </source>
</evidence>
<dbReference type="InterPro" id="IPR036689">
    <property type="entry name" value="ESAT-6-like_sf"/>
</dbReference>
<gene>
    <name evidence="1" type="ORF">CRH09_15495</name>
</gene>
<proteinExistence type="predicted"/>
<dbReference type="RefSeq" id="WP_098694536.1">
    <property type="nucleotide sequence ID" value="NZ_CP023778.1"/>
</dbReference>
<evidence type="ECO:0000313" key="1">
    <source>
        <dbReference type="EMBL" id="ATL67393.1"/>
    </source>
</evidence>
<dbReference type="KEGG" id="ntp:CRH09_15495"/>
<dbReference type="AlphaFoldDB" id="A0A291RIH1"/>
<dbReference type="SUPFAM" id="SSF140453">
    <property type="entry name" value="EsxAB dimer-like"/>
    <property type="match status" value="1"/>
</dbReference>
<protein>
    <recommendedName>
        <fullName evidence="3">WXG100 family type VII secretion target</fullName>
    </recommendedName>
</protein>
<evidence type="ECO:0008006" key="3">
    <source>
        <dbReference type="Google" id="ProtNLM"/>
    </source>
</evidence>
<reference evidence="1 2" key="1">
    <citation type="submission" date="2017-10" db="EMBL/GenBank/DDBJ databases">
        <title>Comparative genomics between pathogenic Norcardia.</title>
        <authorList>
            <person name="Zeng L."/>
        </authorList>
    </citation>
    <scope>NUCLEOTIDE SEQUENCE [LARGE SCALE GENOMIC DNA]</scope>
    <source>
        <strain evidence="1 2">NC_YFY_NT001</strain>
    </source>
</reference>
<dbReference type="GeneID" id="88358787"/>
<dbReference type="Proteomes" id="UP000221961">
    <property type="component" value="Chromosome"/>
</dbReference>
<dbReference type="Gene3D" id="1.10.287.1060">
    <property type="entry name" value="ESAT-6-like"/>
    <property type="match status" value="1"/>
</dbReference>
<organism evidence="1 2">
    <name type="scientific">Nocardia terpenica</name>
    <dbReference type="NCBI Taxonomy" id="455432"/>
    <lineage>
        <taxon>Bacteria</taxon>
        <taxon>Bacillati</taxon>
        <taxon>Actinomycetota</taxon>
        <taxon>Actinomycetes</taxon>
        <taxon>Mycobacteriales</taxon>
        <taxon>Nocardiaceae</taxon>
        <taxon>Nocardia</taxon>
    </lineage>
</organism>
<dbReference type="EMBL" id="CP023778">
    <property type="protein sequence ID" value="ATL67393.1"/>
    <property type="molecule type" value="Genomic_DNA"/>
</dbReference>